<dbReference type="OrthoDB" id="2063981at2"/>
<dbReference type="EMBL" id="CYZU01000051">
    <property type="protein sequence ID" value="CUP03710.1"/>
    <property type="molecule type" value="Genomic_DNA"/>
</dbReference>
<dbReference type="PROSITE" id="PS51186">
    <property type="entry name" value="GNAT"/>
    <property type="match status" value="1"/>
</dbReference>
<dbReference type="Proteomes" id="UP000095544">
    <property type="component" value="Unassembled WGS sequence"/>
</dbReference>
<evidence type="ECO:0000259" key="1">
    <source>
        <dbReference type="PROSITE" id="PS51186"/>
    </source>
</evidence>
<organism evidence="2 3">
    <name type="scientific">Faecalicatena contorta</name>
    <dbReference type="NCBI Taxonomy" id="39482"/>
    <lineage>
        <taxon>Bacteria</taxon>
        <taxon>Bacillati</taxon>
        <taxon>Bacillota</taxon>
        <taxon>Clostridia</taxon>
        <taxon>Lachnospirales</taxon>
        <taxon>Lachnospiraceae</taxon>
        <taxon>Faecalicatena</taxon>
    </lineage>
</organism>
<dbReference type="Pfam" id="PF13527">
    <property type="entry name" value="Acetyltransf_9"/>
    <property type="match status" value="1"/>
</dbReference>
<dbReference type="Pfam" id="PF13530">
    <property type="entry name" value="SCP2_2"/>
    <property type="match status" value="1"/>
</dbReference>
<name>A0A174K2Y0_9FIRM</name>
<dbReference type="InterPro" id="IPR016181">
    <property type="entry name" value="Acyl_CoA_acyltransferase"/>
</dbReference>
<accession>A0A174K2Y0</accession>
<feature type="domain" description="N-acetyltransferase" evidence="1">
    <location>
        <begin position="1"/>
        <end position="162"/>
    </location>
</feature>
<protein>
    <submittedName>
        <fullName evidence="2">Predicted acetyltransferase involved in intracellular survival and related acetyltransferases</fullName>
    </submittedName>
</protein>
<dbReference type="InterPro" id="IPR000182">
    <property type="entry name" value="GNAT_dom"/>
</dbReference>
<dbReference type="PANTHER" id="PTHR37817:SF1">
    <property type="entry name" value="N-ACETYLTRANSFERASE EIS"/>
    <property type="match status" value="1"/>
</dbReference>
<dbReference type="Gene3D" id="3.40.630.30">
    <property type="match status" value="1"/>
</dbReference>
<dbReference type="InterPro" id="IPR036527">
    <property type="entry name" value="SCP2_sterol-bd_dom_sf"/>
</dbReference>
<gene>
    <name evidence="2" type="ORF">ERS852491_04078</name>
</gene>
<proteinExistence type="predicted"/>
<reference evidence="2 3" key="1">
    <citation type="submission" date="2015-09" db="EMBL/GenBank/DDBJ databases">
        <authorList>
            <consortium name="Pathogen Informatics"/>
        </authorList>
    </citation>
    <scope>NUCLEOTIDE SEQUENCE [LARGE SCALE GENOMIC DNA]</scope>
    <source>
        <strain evidence="2 3">2789STDY5834876</strain>
    </source>
</reference>
<dbReference type="PANTHER" id="PTHR37817">
    <property type="entry name" value="N-ACETYLTRANSFERASE EIS"/>
    <property type="match status" value="1"/>
</dbReference>
<dbReference type="InterPro" id="IPR051554">
    <property type="entry name" value="Acetyltransferase_Eis"/>
</dbReference>
<dbReference type="GO" id="GO:0030649">
    <property type="term" value="P:aminoglycoside antibiotic catabolic process"/>
    <property type="evidence" value="ECO:0007669"/>
    <property type="project" value="TreeGrafter"/>
</dbReference>
<dbReference type="Gene3D" id="3.30.1050.10">
    <property type="entry name" value="SCP2 sterol-binding domain"/>
    <property type="match status" value="1"/>
</dbReference>
<dbReference type="GO" id="GO:0034069">
    <property type="term" value="F:aminoglycoside N-acetyltransferase activity"/>
    <property type="evidence" value="ECO:0007669"/>
    <property type="project" value="TreeGrafter"/>
</dbReference>
<dbReference type="RefSeq" id="WP_055154824.1">
    <property type="nucleotide sequence ID" value="NZ_CYZU01000051.1"/>
</dbReference>
<dbReference type="InterPro" id="IPR025559">
    <property type="entry name" value="Eis_dom"/>
</dbReference>
<dbReference type="AlphaFoldDB" id="A0A174K2Y0"/>
<evidence type="ECO:0000313" key="3">
    <source>
        <dbReference type="Proteomes" id="UP000095544"/>
    </source>
</evidence>
<dbReference type="SUPFAM" id="SSF55729">
    <property type="entry name" value="Acyl-CoA N-acyltransferases (Nat)"/>
    <property type="match status" value="1"/>
</dbReference>
<evidence type="ECO:0000313" key="2">
    <source>
        <dbReference type="EMBL" id="CUP03710.1"/>
    </source>
</evidence>
<keyword evidence="2" id="KW-0808">Transferase</keyword>
<sequence>MQLRKLDSSEHSRTRALWEKVFPEDSKAFLDYYYFIKTRDNQIYVIEEDGAVRSMLQLNPYMMRIGGTQQLCNYIIAVATEEAYRKRGYMGRLLKASMMDMYEQKQPFTFLMPAAEAIYRPYDFRFVYAQIQEESCGEPGSMKVTMSDAVLSDAGAMAVFFNTHFAAEYQVCAVRDDQYYQTMIFEQQSENGGVKLLKHDDDIVGMFAFAREEDTLEIREPLYLPGFEAEFQKAVYQMRAEHSAPAKIYADRGHVRSRKVPLIMVRILHLETLLSSMKAKAGEAINCSFAVLDSIITKNSRVWRLKSSGENPDMQVSETEDSEGVLTIDALTALLFGYQTIDEIGREEGVILTPRLKQELGKLEPLCPLCLNEIV</sequence>
<dbReference type="STRING" id="39482.ERS852491_04078"/>
<dbReference type="SUPFAM" id="SSF55718">
    <property type="entry name" value="SCP-like"/>
    <property type="match status" value="1"/>
</dbReference>